<evidence type="ECO:0000313" key="1">
    <source>
        <dbReference type="EMBL" id="GAH76262.1"/>
    </source>
</evidence>
<proteinExistence type="predicted"/>
<dbReference type="AlphaFoldDB" id="X1I3H6"/>
<name>X1I3H6_9ZZZZ</name>
<accession>X1I3H6</accession>
<feature type="non-terminal residue" evidence="1">
    <location>
        <position position="271"/>
    </location>
</feature>
<protein>
    <recommendedName>
        <fullName evidence="2">DUF4082 domain-containing protein</fullName>
    </recommendedName>
</protein>
<gene>
    <name evidence="1" type="ORF">S03H2_42560</name>
</gene>
<feature type="non-terminal residue" evidence="1">
    <location>
        <position position="1"/>
    </location>
</feature>
<comment type="caution">
    <text evidence="1">The sequence shown here is derived from an EMBL/GenBank/DDBJ whole genome shotgun (WGS) entry which is preliminary data.</text>
</comment>
<sequence length="271" mass="29672">ALVLAHSGGGYLGLVFHSSYVLLGENLGIQLGGGDTAVTPTDFQLEQRFPHGVRPTDGVNAIFEKYTAGDDGNDKAYGANWISQCFRAQRGHKLYSVKLKLYRTGLPGIVNVDIYGGFHYYETGTTNKLRLLGSALVSGTTDGDTLTDTSPGEWREITFPSQIEIIPGMMYVIQVTAPGGSVSNQVNWRYKASSTYTQGVAVEFTSDVDSYGEVSEHRTYMFEELGRSEGEIQYGGCELVDLAFVNPNGEFTIRRFFTNKSGQNRVVKEVG</sequence>
<reference evidence="1" key="1">
    <citation type="journal article" date="2014" name="Front. Microbiol.">
        <title>High frequency of phylogenetically diverse reductive dehalogenase-homologous genes in deep subseafloor sedimentary metagenomes.</title>
        <authorList>
            <person name="Kawai M."/>
            <person name="Futagami T."/>
            <person name="Toyoda A."/>
            <person name="Takaki Y."/>
            <person name="Nishi S."/>
            <person name="Hori S."/>
            <person name="Arai W."/>
            <person name="Tsubouchi T."/>
            <person name="Morono Y."/>
            <person name="Uchiyama I."/>
            <person name="Ito T."/>
            <person name="Fujiyama A."/>
            <person name="Inagaki F."/>
            <person name="Takami H."/>
        </authorList>
    </citation>
    <scope>NUCLEOTIDE SEQUENCE</scope>
    <source>
        <strain evidence="1">Expedition CK06-06</strain>
    </source>
</reference>
<evidence type="ECO:0008006" key="2">
    <source>
        <dbReference type="Google" id="ProtNLM"/>
    </source>
</evidence>
<organism evidence="1">
    <name type="scientific">marine sediment metagenome</name>
    <dbReference type="NCBI Taxonomy" id="412755"/>
    <lineage>
        <taxon>unclassified sequences</taxon>
        <taxon>metagenomes</taxon>
        <taxon>ecological metagenomes</taxon>
    </lineage>
</organism>
<dbReference type="EMBL" id="BARU01026505">
    <property type="protein sequence ID" value="GAH76262.1"/>
    <property type="molecule type" value="Genomic_DNA"/>
</dbReference>